<keyword evidence="1" id="KW-0732">Signal</keyword>
<dbReference type="Proteomes" id="UP000652176">
    <property type="component" value="Unassembled WGS sequence"/>
</dbReference>
<accession>A0ABR9CUE9</accession>
<evidence type="ECO:0000313" key="2">
    <source>
        <dbReference type="EMBL" id="MBD9354449.1"/>
    </source>
</evidence>
<evidence type="ECO:0000256" key="1">
    <source>
        <dbReference type="SAM" id="SignalP"/>
    </source>
</evidence>
<keyword evidence="3" id="KW-1185">Reference proteome</keyword>
<dbReference type="EMBL" id="JACXSS010000001">
    <property type="protein sequence ID" value="MBD9354449.1"/>
    <property type="molecule type" value="Genomic_DNA"/>
</dbReference>
<feature type="signal peptide" evidence="1">
    <location>
        <begin position="1"/>
        <end position="21"/>
    </location>
</feature>
<proteinExistence type="predicted"/>
<name>A0ABR9CUE9_9GAMM</name>
<evidence type="ECO:0000313" key="3">
    <source>
        <dbReference type="Proteomes" id="UP000652176"/>
    </source>
</evidence>
<organism evidence="2 3">
    <name type="scientific">Methylomonas albis</name>
    <dbReference type="NCBI Taxonomy" id="1854563"/>
    <lineage>
        <taxon>Bacteria</taxon>
        <taxon>Pseudomonadati</taxon>
        <taxon>Pseudomonadota</taxon>
        <taxon>Gammaproteobacteria</taxon>
        <taxon>Methylococcales</taxon>
        <taxon>Methylococcaceae</taxon>
        <taxon>Methylomonas</taxon>
    </lineage>
</organism>
<feature type="chain" id="PRO_5047130997" evidence="1">
    <location>
        <begin position="22"/>
        <end position="172"/>
    </location>
</feature>
<sequence>MNLSTFTIAALVLLVSANSNAGDYVCKTINGVIQPFAADPDCNILRFKDRHFPDATFLGPLPAEAPPVCFAGSLTATLGKQQLTGTAFSGVIANGVGQLTAVSAIKLSAGSVELGRIFTKDLIFNPDAATTEMLTVVAGSKVFKGSHGQFEITGNITYQTATLTGQLCIEND</sequence>
<reference evidence="2 3" key="1">
    <citation type="submission" date="2020-09" db="EMBL/GenBank/DDBJ databases">
        <title>Methylomonas albis sp. nov. and Methylomonas fluvii sp. nov.: Two cold-adapted methanotrophs from the River Elbe and an amended description of Methylovulum psychrotolerans strain Eb1.</title>
        <authorList>
            <person name="Bussmann I.K."/>
            <person name="Klings K.-W."/>
            <person name="Warnstedt J."/>
            <person name="Hoppert M."/>
            <person name="Saborowski A."/>
            <person name="Horn F."/>
            <person name="Liebner S."/>
        </authorList>
    </citation>
    <scope>NUCLEOTIDE SEQUENCE [LARGE SCALE GENOMIC DNA]</scope>
    <source>
        <strain evidence="2 3">EbA</strain>
    </source>
</reference>
<dbReference type="RefSeq" id="WP_192372361.1">
    <property type="nucleotide sequence ID" value="NZ_CAJHIV010000001.1"/>
</dbReference>
<comment type="caution">
    <text evidence="2">The sequence shown here is derived from an EMBL/GenBank/DDBJ whole genome shotgun (WGS) entry which is preliminary data.</text>
</comment>
<gene>
    <name evidence="2" type="ORF">IE877_00845</name>
</gene>
<protein>
    <submittedName>
        <fullName evidence="2">Uncharacterized protein</fullName>
    </submittedName>
</protein>